<sequence length="48" mass="6024">MNYDWYRRVGRSRLDRMGEIDRSEEVTYQYLFREGELHRERIDTQVPT</sequence>
<keyword evidence="2" id="KW-1185">Reference proteome</keyword>
<evidence type="ECO:0000313" key="1">
    <source>
        <dbReference type="EMBL" id="MFD1425894.1"/>
    </source>
</evidence>
<organism evidence="1 2">
    <name type="scientific">Kroppenstedtia sanguinis</name>
    <dbReference type="NCBI Taxonomy" id="1380684"/>
    <lineage>
        <taxon>Bacteria</taxon>
        <taxon>Bacillati</taxon>
        <taxon>Bacillota</taxon>
        <taxon>Bacilli</taxon>
        <taxon>Bacillales</taxon>
        <taxon>Thermoactinomycetaceae</taxon>
        <taxon>Kroppenstedtia</taxon>
    </lineage>
</organism>
<dbReference type="Proteomes" id="UP001597282">
    <property type="component" value="Unassembled WGS sequence"/>
</dbReference>
<name>A0ABW4C593_9BACL</name>
<gene>
    <name evidence="1" type="ORF">ACFQ4Y_02950</name>
</gene>
<dbReference type="EMBL" id="JBHTNU010000002">
    <property type="protein sequence ID" value="MFD1425894.1"/>
    <property type="molecule type" value="Genomic_DNA"/>
</dbReference>
<dbReference type="RefSeq" id="WP_380162904.1">
    <property type="nucleotide sequence ID" value="NZ_JBHTNU010000002.1"/>
</dbReference>
<proteinExistence type="predicted"/>
<protein>
    <submittedName>
        <fullName evidence="1">Uncharacterized protein</fullName>
    </submittedName>
</protein>
<comment type="caution">
    <text evidence="1">The sequence shown here is derived from an EMBL/GenBank/DDBJ whole genome shotgun (WGS) entry which is preliminary data.</text>
</comment>
<evidence type="ECO:0000313" key="2">
    <source>
        <dbReference type="Proteomes" id="UP001597282"/>
    </source>
</evidence>
<accession>A0ABW4C593</accession>
<reference evidence="2" key="1">
    <citation type="journal article" date="2019" name="Int. J. Syst. Evol. Microbiol.">
        <title>The Global Catalogue of Microorganisms (GCM) 10K type strain sequencing project: providing services to taxonomists for standard genome sequencing and annotation.</title>
        <authorList>
            <consortium name="The Broad Institute Genomics Platform"/>
            <consortium name="The Broad Institute Genome Sequencing Center for Infectious Disease"/>
            <person name="Wu L."/>
            <person name="Ma J."/>
        </authorList>
    </citation>
    <scope>NUCLEOTIDE SEQUENCE [LARGE SCALE GENOMIC DNA]</scope>
    <source>
        <strain evidence="2">S1</strain>
    </source>
</reference>